<feature type="compositionally biased region" description="Polar residues" evidence="1">
    <location>
        <begin position="540"/>
        <end position="554"/>
    </location>
</feature>
<evidence type="ECO:0000313" key="3">
    <source>
        <dbReference type="Proteomes" id="UP000659654"/>
    </source>
</evidence>
<protein>
    <submittedName>
        <fullName evidence="2">(pine wood nematode) hypothetical protein</fullName>
    </submittedName>
</protein>
<accession>A0A7I8XFD3</accession>
<evidence type="ECO:0000313" key="2">
    <source>
        <dbReference type="EMBL" id="CAD5232230.1"/>
    </source>
</evidence>
<keyword evidence="3" id="KW-1185">Reference proteome</keyword>
<proteinExistence type="predicted"/>
<dbReference type="Proteomes" id="UP000659654">
    <property type="component" value="Unassembled WGS sequence"/>
</dbReference>
<dbReference type="EMBL" id="CAJFCV020000005">
    <property type="protein sequence ID" value="CAG9124326.1"/>
    <property type="molecule type" value="Genomic_DNA"/>
</dbReference>
<sequence>MTKEELIKKWNKTAEDDLLHDDYSDFLSLNRGLQSYIDTNDKLCEPSFRSQVALLNASLLHQFNGCFVFFDTERAKQCLTRFDYLIGLSTTLEKTKSLISFQSYAKSCFYYRLGDYHLATLLRTNAETVDQTHLCIVVTCYAFGLHHLTNGKAVADLKTVAERLNLLELVLLINGNLKYIGGQKVLRDFIKSEDLVSKVMRSAFFNKSQFYPTNNDKSFIISDVADLSEKFSLPSVDCLKLLPEIWNARKYKSFLNRFLWIMYNIQPIHKDDFLDGVGNIQKLPGDLNMGFDMRNFSILDLKLLIFRLSDHFHRSLNNSVLHGKGVHLPSHFYPLLHKQVIRLWNILNNICDGDSKKKIQKTDEIHFTTALEEVRMDVVYISDKIGLVNSTVYLGEKAKKASTPEETNAYITLFDRYWQVAISAVTNQPYSEQPSSFFPVIKSHSPNIIDDDLLEFKVKLIRAEVLLVKGDKLAAEEIVSGIKDEFKENEHVVRVKGIIKHMQVTVSPNTSASQFNSTILTYDTLDDSFMTAQCNLSVSSASSNGTLEKSSSGFQIIDHPDKKSSETQKRQEFLNKKHERLIGVMDNHLAKVRLELEQIKRYAAALSSMN</sequence>
<evidence type="ECO:0000256" key="1">
    <source>
        <dbReference type="SAM" id="MobiDB-lite"/>
    </source>
</evidence>
<dbReference type="EMBL" id="CAJFDI010000005">
    <property type="protein sequence ID" value="CAD5232230.1"/>
    <property type="molecule type" value="Genomic_DNA"/>
</dbReference>
<gene>
    <name evidence="2" type="ORF">BXYJ_LOCUS12321</name>
</gene>
<dbReference type="OrthoDB" id="5802528at2759"/>
<comment type="caution">
    <text evidence="2">The sequence shown here is derived from an EMBL/GenBank/DDBJ whole genome shotgun (WGS) entry which is preliminary data.</text>
</comment>
<feature type="compositionally biased region" description="Basic and acidic residues" evidence="1">
    <location>
        <begin position="558"/>
        <end position="569"/>
    </location>
</feature>
<feature type="region of interest" description="Disordered" evidence="1">
    <location>
        <begin position="540"/>
        <end position="569"/>
    </location>
</feature>
<dbReference type="AlphaFoldDB" id="A0A7I8XFD3"/>
<name>A0A7I8XFD3_BURXY</name>
<dbReference type="Proteomes" id="UP000582659">
    <property type="component" value="Unassembled WGS sequence"/>
</dbReference>
<organism evidence="2 3">
    <name type="scientific">Bursaphelenchus xylophilus</name>
    <name type="common">Pinewood nematode worm</name>
    <name type="synonym">Aphelenchoides xylophilus</name>
    <dbReference type="NCBI Taxonomy" id="6326"/>
    <lineage>
        <taxon>Eukaryota</taxon>
        <taxon>Metazoa</taxon>
        <taxon>Ecdysozoa</taxon>
        <taxon>Nematoda</taxon>
        <taxon>Chromadorea</taxon>
        <taxon>Rhabditida</taxon>
        <taxon>Tylenchina</taxon>
        <taxon>Tylenchomorpha</taxon>
        <taxon>Aphelenchoidea</taxon>
        <taxon>Aphelenchoididae</taxon>
        <taxon>Bursaphelenchus</taxon>
    </lineage>
</organism>
<reference evidence="2" key="1">
    <citation type="submission" date="2020-09" db="EMBL/GenBank/DDBJ databases">
        <authorList>
            <person name="Kikuchi T."/>
        </authorList>
    </citation>
    <scope>NUCLEOTIDE SEQUENCE</scope>
    <source>
        <strain evidence="2">Ka4C1</strain>
    </source>
</reference>